<gene>
    <name evidence="2" type="ORF">EDB95_0689</name>
</gene>
<keyword evidence="1" id="KW-0732">Signal</keyword>
<sequence length="141" mass="15570">MKKPTLNIRLARTVATLFLSGLFFLHAGATKAQSHKDTPATASPVNVTYIGSQDGNYIFDVQFDNNAGDTYYVAVVDDAGNTLYKGLYSDKKFDKKFKLPSGDEINSVSFVIRNLKSKNSFTYAVAAQQRSVEEITVKQTN</sequence>
<proteinExistence type="predicted"/>
<accession>A0A4R8DNP2</accession>
<feature type="chain" id="PRO_5020527047" evidence="1">
    <location>
        <begin position="28"/>
        <end position="141"/>
    </location>
</feature>
<comment type="caution">
    <text evidence="2">The sequence shown here is derived from an EMBL/GenBank/DDBJ whole genome shotgun (WGS) entry which is preliminary data.</text>
</comment>
<evidence type="ECO:0000313" key="3">
    <source>
        <dbReference type="Proteomes" id="UP000294498"/>
    </source>
</evidence>
<evidence type="ECO:0000313" key="2">
    <source>
        <dbReference type="EMBL" id="TDW99679.1"/>
    </source>
</evidence>
<protein>
    <submittedName>
        <fullName evidence="2">Uncharacterized protein</fullName>
    </submittedName>
</protein>
<dbReference type="RefSeq" id="WP_133990581.1">
    <property type="nucleotide sequence ID" value="NZ_SODV01000001.1"/>
</dbReference>
<dbReference type="Proteomes" id="UP000294498">
    <property type="component" value="Unassembled WGS sequence"/>
</dbReference>
<dbReference type="AlphaFoldDB" id="A0A4R8DNP2"/>
<organism evidence="2 3">
    <name type="scientific">Dinghuibacter silviterrae</name>
    <dbReference type="NCBI Taxonomy" id="1539049"/>
    <lineage>
        <taxon>Bacteria</taxon>
        <taxon>Pseudomonadati</taxon>
        <taxon>Bacteroidota</taxon>
        <taxon>Chitinophagia</taxon>
        <taxon>Chitinophagales</taxon>
        <taxon>Chitinophagaceae</taxon>
        <taxon>Dinghuibacter</taxon>
    </lineage>
</organism>
<reference evidence="2 3" key="1">
    <citation type="submission" date="2019-03" db="EMBL/GenBank/DDBJ databases">
        <title>Genomic Encyclopedia of Type Strains, Phase IV (KMG-IV): sequencing the most valuable type-strain genomes for metagenomic binning, comparative biology and taxonomic classification.</title>
        <authorList>
            <person name="Goeker M."/>
        </authorList>
    </citation>
    <scope>NUCLEOTIDE SEQUENCE [LARGE SCALE GENOMIC DNA]</scope>
    <source>
        <strain evidence="2 3">DSM 100059</strain>
    </source>
</reference>
<name>A0A4R8DNP2_9BACT</name>
<keyword evidence="3" id="KW-1185">Reference proteome</keyword>
<dbReference type="OrthoDB" id="669562at2"/>
<dbReference type="EMBL" id="SODV01000001">
    <property type="protein sequence ID" value="TDW99679.1"/>
    <property type="molecule type" value="Genomic_DNA"/>
</dbReference>
<evidence type="ECO:0000256" key="1">
    <source>
        <dbReference type="SAM" id="SignalP"/>
    </source>
</evidence>
<feature type="signal peptide" evidence="1">
    <location>
        <begin position="1"/>
        <end position="27"/>
    </location>
</feature>